<keyword evidence="1" id="KW-0378">Hydrolase</keyword>
<dbReference type="EMBL" id="LXJZ01000198">
    <property type="protein sequence ID" value="OAJ54913.1"/>
    <property type="molecule type" value="Genomic_DNA"/>
</dbReference>
<evidence type="ECO:0000313" key="6">
    <source>
        <dbReference type="Proteomes" id="UP000078116"/>
    </source>
</evidence>
<evidence type="ECO:0000259" key="2">
    <source>
        <dbReference type="Pfam" id="PF07859"/>
    </source>
</evidence>
<name>A0A1A9N6R8_9BURK</name>
<dbReference type="InterPro" id="IPR013094">
    <property type="entry name" value="AB_hydrolase_3"/>
</dbReference>
<protein>
    <submittedName>
        <fullName evidence="4">Esterase</fullName>
    </submittedName>
</protein>
<reference evidence="5 6" key="1">
    <citation type="submission" date="2016-04" db="EMBL/GenBank/DDBJ databases">
        <title>Reclassification of Paraburkholderia panaciterrae (Farh et al. 2015) Dobritsa &amp; Samadpour 2016 as a later homotypic synonym of Paraburkholderia ginsengiterrae (Farh et al. 2015) Dobritsa &amp; Samadpour 2016.</title>
        <authorList>
            <person name="Dobritsa A.P."/>
            <person name="Kutumbaka K."/>
            <person name="Samadpour M."/>
        </authorList>
    </citation>
    <scope>NUCLEOTIDE SEQUENCE [LARGE SCALE GENOMIC DNA]</scope>
    <source>
        <strain evidence="4 6">DCY85</strain>
        <strain evidence="3 5">DCY85-1</strain>
    </source>
</reference>
<gene>
    <name evidence="3" type="ORF">A6V36_08750</name>
    <name evidence="4" type="ORF">A6V37_03085</name>
</gene>
<organism evidence="4 6">
    <name type="scientific">Paraburkholderia ginsengiterrae</name>
    <dbReference type="NCBI Taxonomy" id="1462993"/>
    <lineage>
        <taxon>Bacteria</taxon>
        <taxon>Pseudomonadati</taxon>
        <taxon>Pseudomonadota</taxon>
        <taxon>Betaproteobacteria</taxon>
        <taxon>Burkholderiales</taxon>
        <taxon>Burkholderiaceae</taxon>
        <taxon>Paraburkholderia</taxon>
    </lineage>
</organism>
<dbReference type="Proteomes" id="UP000077961">
    <property type="component" value="Unassembled WGS sequence"/>
</dbReference>
<dbReference type="PANTHER" id="PTHR48081">
    <property type="entry name" value="AB HYDROLASE SUPERFAMILY PROTEIN C4A8.06C"/>
    <property type="match status" value="1"/>
</dbReference>
<dbReference type="InterPro" id="IPR029058">
    <property type="entry name" value="AB_hydrolase_fold"/>
</dbReference>
<sequence length="316" mass="33938">MELDPLIADFLAKLPPVGGATASLDALRTAGEVQLRLLHGPLESIADVRTYSVLSSDDHPIQIRAYTPVTSNSAPLPAIVYAHGGGWFRCSLDLYDNPCRALAHATGCVVLSVDYRLAPENKFPFPLHDYYTALCWAASHADELGIDRTRLVAGGDSSGANLAAAATLRARDDASGPAVAHQLLLYPPLDSSMSSTSYREFATGYFLTRSTMEFCWSAYLNDKADGDSPWASPLRAASLSNLPSATILVCEYDPLRDEGEAYARRLAEAGVATECHRLDGMVHACIHMLGVTPGARRLFELAGSSLRRSLNLAAQA</sequence>
<dbReference type="RefSeq" id="WP_064270462.1">
    <property type="nucleotide sequence ID" value="NZ_LXJZ01000198.1"/>
</dbReference>
<comment type="caution">
    <text evidence="4">The sequence shown here is derived from an EMBL/GenBank/DDBJ whole genome shotgun (WGS) entry which is preliminary data.</text>
</comment>
<dbReference type="Pfam" id="PF07859">
    <property type="entry name" value="Abhydrolase_3"/>
    <property type="match status" value="1"/>
</dbReference>
<evidence type="ECO:0000256" key="1">
    <source>
        <dbReference type="ARBA" id="ARBA00022801"/>
    </source>
</evidence>
<feature type="domain" description="Alpha/beta hydrolase fold-3" evidence="2">
    <location>
        <begin position="79"/>
        <end position="286"/>
    </location>
</feature>
<evidence type="ECO:0000313" key="5">
    <source>
        <dbReference type="Proteomes" id="UP000077961"/>
    </source>
</evidence>
<dbReference type="OrthoDB" id="9794445at2"/>
<dbReference type="InterPro" id="IPR050300">
    <property type="entry name" value="GDXG_lipolytic_enzyme"/>
</dbReference>
<accession>A0A1A9N6R8</accession>
<dbReference type="GO" id="GO:0016787">
    <property type="term" value="F:hydrolase activity"/>
    <property type="evidence" value="ECO:0007669"/>
    <property type="project" value="UniProtKB-KW"/>
</dbReference>
<evidence type="ECO:0000313" key="3">
    <source>
        <dbReference type="EMBL" id="OAJ54913.1"/>
    </source>
</evidence>
<dbReference type="Gene3D" id="3.40.50.1820">
    <property type="entry name" value="alpha/beta hydrolase"/>
    <property type="match status" value="1"/>
</dbReference>
<dbReference type="PANTHER" id="PTHR48081:SF8">
    <property type="entry name" value="ALPHA_BETA HYDROLASE FOLD-3 DOMAIN-CONTAINING PROTEIN-RELATED"/>
    <property type="match status" value="1"/>
</dbReference>
<keyword evidence="5" id="KW-1185">Reference proteome</keyword>
<dbReference type="SUPFAM" id="SSF53474">
    <property type="entry name" value="alpha/beta-Hydrolases"/>
    <property type="match status" value="1"/>
</dbReference>
<dbReference type="Proteomes" id="UP000078116">
    <property type="component" value="Unassembled WGS sequence"/>
</dbReference>
<evidence type="ECO:0000313" key="4">
    <source>
        <dbReference type="EMBL" id="OAJ61098.1"/>
    </source>
</evidence>
<dbReference type="STRING" id="1462993.A6V36_08750"/>
<dbReference type="AlphaFoldDB" id="A0A1A9N6R8"/>
<proteinExistence type="predicted"/>
<dbReference type="EMBL" id="LXKA01000221">
    <property type="protein sequence ID" value="OAJ61098.1"/>
    <property type="molecule type" value="Genomic_DNA"/>
</dbReference>